<feature type="chain" id="PRO_5020832857" evidence="3">
    <location>
        <begin position="21"/>
        <end position="217"/>
    </location>
</feature>
<name>A0A4V3CVQ3_9HYPH</name>
<dbReference type="SUPFAM" id="SSF52833">
    <property type="entry name" value="Thioredoxin-like"/>
    <property type="match status" value="1"/>
</dbReference>
<dbReference type="AlphaFoldDB" id="A0A4V3CVQ3"/>
<evidence type="ECO:0000256" key="1">
    <source>
        <dbReference type="ARBA" id="ARBA00003565"/>
    </source>
</evidence>
<feature type="domain" description="Thioredoxin" evidence="4">
    <location>
        <begin position="15"/>
        <end position="216"/>
    </location>
</feature>
<dbReference type="EMBL" id="SNXY01000009">
    <property type="protein sequence ID" value="TDP83368.1"/>
    <property type="molecule type" value="Genomic_DNA"/>
</dbReference>
<evidence type="ECO:0000313" key="6">
    <source>
        <dbReference type="Proteomes" id="UP000294547"/>
    </source>
</evidence>
<dbReference type="InterPro" id="IPR036249">
    <property type="entry name" value="Thioredoxin-like_sf"/>
</dbReference>
<dbReference type="Gene3D" id="3.40.30.10">
    <property type="entry name" value="Glutaredoxin"/>
    <property type="match status" value="1"/>
</dbReference>
<dbReference type="RefSeq" id="WP_126538262.1">
    <property type="nucleotide sequence ID" value="NZ_BSPM01000009.1"/>
</dbReference>
<dbReference type="PANTHER" id="PTHR13887:SF56">
    <property type="entry name" value="THIOREDOXIN-LIKE REDUCTASE RV2466C"/>
    <property type="match status" value="1"/>
</dbReference>
<protein>
    <submittedName>
        <fullName evidence="5">Protein-disulfide isomerase</fullName>
    </submittedName>
</protein>
<evidence type="ECO:0000313" key="5">
    <source>
        <dbReference type="EMBL" id="TDP83368.1"/>
    </source>
</evidence>
<evidence type="ECO:0000259" key="4">
    <source>
        <dbReference type="PROSITE" id="PS51352"/>
    </source>
</evidence>
<dbReference type="Proteomes" id="UP000294547">
    <property type="component" value="Unassembled WGS sequence"/>
</dbReference>
<proteinExistence type="inferred from homology"/>
<dbReference type="Pfam" id="PF13462">
    <property type="entry name" value="Thioredoxin_4"/>
    <property type="match status" value="1"/>
</dbReference>
<dbReference type="InterPro" id="IPR012336">
    <property type="entry name" value="Thioredoxin-like_fold"/>
</dbReference>
<dbReference type="PANTHER" id="PTHR13887">
    <property type="entry name" value="GLUTATHIONE S-TRANSFERASE KAPPA"/>
    <property type="match status" value="1"/>
</dbReference>
<dbReference type="OrthoDB" id="8478320at2"/>
<dbReference type="InterPro" id="IPR013766">
    <property type="entry name" value="Thioredoxin_domain"/>
</dbReference>
<organism evidence="5 6">
    <name type="scientific">Oharaeibacter diazotrophicus</name>
    <dbReference type="NCBI Taxonomy" id="1920512"/>
    <lineage>
        <taxon>Bacteria</taxon>
        <taxon>Pseudomonadati</taxon>
        <taxon>Pseudomonadota</taxon>
        <taxon>Alphaproteobacteria</taxon>
        <taxon>Hyphomicrobiales</taxon>
        <taxon>Pleomorphomonadaceae</taxon>
        <taxon>Oharaeibacter</taxon>
    </lineage>
</organism>
<reference evidence="5 6" key="1">
    <citation type="submission" date="2019-03" db="EMBL/GenBank/DDBJ databases">
        <title>Genomic Encyclopedia of Type Strains, Phase IV (KMG-IV): sequencing the most valuable type-strain genomes for metagenomic binning, comparative biology and taxonomic classification.</title>
        <authorList>
            <person name="Goeker M."/>
        </authorList>
    </citation>
    <scope>NUCLEOTIDE SEQUENCE [LARGE SCALE GENOMIC DNA]</scope>
    <source>
        <strain evidence="5 6">DSM 102969</strain>
    </source>
</reference>
<keyword evidence="6" id="KW-1185">Reference proteome</keyword>
<dbReference type="GO" id="GO:0016853">
    <property type="term" value="F:isomerase activity"/>
    <property type="evidence" value="ECO:0007669"/>
    <property type="project" value="UniProtKB-KW"/>
</dbReference>
<gene>
    <name evidence="5" type="ORF">EDD54_3330</name>
</gene>
<dbReference type="InterPro" id="IPR006311">
    <property type="entry name" value="TAT_signal"/>
</dbReference>
<dbReference type="PROSITE" id="PS51318">
    <property type="entry name" value="TAT"/>
    <property type="match status" value="1"/>
</dbReference>
<comment type="similarity">
    <text evidence="2">Belongs to the thioredoxin family. DsbA subfamily.</text>
</comment>
<evidence type="ECO:0000256" key="3">
    <source>
        <dbReference type="SAM" id="SignalP"/>
    </source>
</evidence>
<accession>A0A4V3CVQ3</accession>
<keyword evidence="3" id="KW-0732">Signal</keyword>
<sequence length="217" mass="23711">MLSRRRFLATTATFALVALAAPSFTLEALAQKADTVDTAELMKPGPLPEKALGDPNAKVVMVEYLSMTCPHCAHFHETTFPTLKEKYIDTGKVYFVMREFPLDALAAAGFMLARNAPGDKYFEVVKTLFAHLKEWAYTDDPVTALRNISKQFGYAPATFDATLSDQKLLDAINAVRARGADVFGVNSTPTFFVNGERVRGAMSPEELAAKLDPLLAG</sequence>
<comment type="caution">
    <text evidence="5">The sequence shown here is derived from an EMBL/GenBank/DDBJ whole genome shotgun (WGS) entry which is preliminary data.</text>
</comment>
<keyword evidence="5" id="KW-0413">Isomerase</keyword>
<comment type="function">
    <text evidence="1">May be required for disulfide bond formation in some proteins.</text>
</comment>
<evidence type="ECO:0000256" key="2">
    <source>
        <dbReference type="ARBA" id="ARBA00005791"/>
    </source>
</evidence>
<feature type="signal peptide" evidence="3">
    <location>
        <begin position="1"/>
        <end position="20"/>
    </location>
</feature>
<dbReference type="PROSITE" id="PS51352">
    <property type="entry name" value="THIOREDOXIN_2"/>
    <property type="match status" value="1"/>
</dbReference>